<protein>
    <recommendedName>
        <fullName evidence="1">G patch domain-containing protein</fullName>
    </recommendedName>
</protein>
<evidence type="ECO:0000313" key="2">
    <source>
        <dbReference type="EMBL" id="KAK9882696.1"/>
    </source>
</evidence>
<gene>
    <name evidence="2" type="ORF">WA026_022746</name>
</gene>
<dbReference type="AlphaFoldDB" id="A0AAW1UPL7"/>
<keyword evidence="3" id="KW-1185">Reference proteome</keyword>
<dbReference type="Proteomes" id="UP001431783">
    <property type="component" value="Unassembled WGS sequence"/>
</dbReference>
<name>A0AAW1UPL7_9CUCU</name>
<reference evidence="2 3" key="1">
    <citation type="submission" date="2023-03" db="EMBL/GenBank/DDBJ databases">
        <title>Genome insight into feeding habits of ladybird beetles.</title>
        <authorList>
            <person name="Li H.-S."/>
            <person name="Huang Y.-H."/>
            <person name="Pang H."/>
        </authorList>
    </citation>
    <scope>NUCLEOTIDE SEQUENCE [LARGE SCALE GENOMIC DNA]</scope>
    <source>
        <strain evidence="2">SYSU_2023b</strain>
        <tissue evidence="2">Whole body</tissue>
    </source>
</reference>
<evidence type="ECO:0000313" key="3">
    <source>
        <dbReference type="Proteomes" id="UP001431783"/>
    </source>
</evidence>
<dbReference type="Pfam" id="PF07713">
    <property type="entry name" value="DUF1604"/>
    <property type="match status" value="1"/>
</dbReference>
<organism evidence="2 3">
    <name type="scientific">Henosepilachna vigintioctopunctata</name>
    <dbReference type="NCBI Taxonomy" id="420089"/>
    <lineage>
        <taxon>Eukaryota</taxon>
        <taxon>Metazoa</taxon>
        <taxon>Ecdysozoa</taxon>
        <taxon>Arthropoda</taxon>
        <taxon>Hexapoda</taxon>
        <taxon>Insecta</taxon>
        <taxon>Pterygota</taxon>
        <taxon>Neoptera</taxon>
        <taxon>Endopterygota</taxon>
        <taxon>Coleoptera</taxon>
        <taxon>Polyphaga</taxon>
        <taxon>Cucujiformia</taxon>
        <taxon>Coccinelloidea</taxon>
        <taxon>Coccinellidae</taxon>
        <taxon>Epilachninae</taxon>
        <taxon>Epilachnini</taxon>
        <taxon>Henosepilachna</taxon>
    </lineage>
</organism>
<proteinExistence type="predicted"/>
<comment type="caution">
    <text evidence="2">The sequence shown here is derived from an EMBL/GenBank/DDBJ whole genome shotgun (WGS) entry which is preliminary data.</text>
</comment>
<evidence type="ECO:0000259" key="1">
    <source>
        <dbReference type="Pfam" id="PF07713"/>
    </source>
</evidence>
<dbReference type="GO" id="GO:0003723">
    <property type="term" value="F:RNA binding"/>
    <property type="evidence" value="ECO:0007669"/>
    <property type="project" value="TreeGrafter"/>
</dbReference>
<dbReference type="GO" id="GO:0005634">
    <property type="term" value="C:nucleus"/>
    <property type="evidence" value="ECO:0007669"/>
    <property type="project" value="TreeGrafter"/>
</dbReference>
<dbReference type="PANTHER" id="PTHR13384:SF19">
    <property type="entry name" value="G PATCH DOMAIN-CONTAINING PROTEIN 1"/>
    <property type="match status" value="1"/>
</dbReference>
<dbReference type="EMBL" id="JARQZJ010000080">
    <property type="protein sequence ID" value="KAK9882696.1"/>
    <property type="molecule type" value="Genomic_DNA"/>
</dbReference>
<dbReference type="InterPro" id="IPR011666">
    <property type="entry name" value="DUF1604"/>
</dbReference>
<dbReference type="GO" id="GO:0006397">
    <property type="term" value="P:mRNA processing"/>
    <property type="evidence" value="ECO:0007669"/>
    <property type="project" value="InterPro"/>
</dbReference>
<feature type="domain" description="G patch" evidence="1">
    <location>
        <begin position="31"/>
        <end position="113"/>
    </location>
</feature>
<sequence>MSESEEENFCFYGKALDPYDEDLFPKKRPITVEEQIATDSQGRRRFHGAFTGGFSAGFFNTVGSLEGWMPTEFKSGRSEKQKHIIQNPEDFMDDEDMGEFGFAPQAIRATKDYDTTNKRKRKVFSDGPIPGEPVLHTLFTAGNETIGYLLLRNIGIKEKMKIRDEEISDNKIYGCEMPKVPEIPETLRNRDYRLPEIYEAVLLQPKNDSFGLGYVGLDRSHVTFTSTDLVVHEKDRKLSVRGQAFGVGAFENEDDDIYSKEDMSNYDFEITKEQEMPVNSQKNKCDVVFDIFHKAKINSFVREIYSPPVIPKSFTGKHKVKRSRFEPLEIQNTEKVERGRINPIYRAEILDEEINKAFTDSKKFFQKQMM</sequence>
<accession>A0AAW1UPL7</accession>
<dbReference type="PANTHER" id="PTHR13384">
    <property type="entry name" value="G PATCH DOMAIN-CONTAINING PROTEIN 1"/>
    <property type="match status" value="1"/>
</dbReference>